<name>A0A7G7MFU7_9PSEU</name>
<protein>
    <submittedName>
        <fullName evidence="2">Uncharacterized protein</fullName>
    </submittedName>
</protein>
<feature type="region of interest" description="Disordered" evidence="1">
    <location>
        <begin position="72"/>
        <end position="91"/>
    </location>
</feature>
<accession>A0A7G7MFU7</accession>
<dbReference type="KEGG" id="ppel:H6H00_26720"/>
<feature type="compositionally biased region" description="Polar residues" evidence="1">
    <location>
        <begin position="79"/>
        <end position="91"/>
    </location>
</feature>
<dbReference type="AlphaFoldDB" id="A0A7G7MFU7"/>
<keyword evidence="3" id="KW-1185">Reference proteome</keyword>
<evidence type="ECO:0000313" key="3">
    <source>
        <dbReference type="Proteomes" id="UP000515728"/>
    </source>
</evidence>
<organism evidence="2 3">
    <name type="scientific">Pseudonocardia petroleophila</name>
    <dbReference type="NCBI Taxonomy" id="37331"/>
    <lineage>
        <taxon>Bacteria</taxon>
        <taxon>Bacillati</taxon>
        <taxon>Actinomycetota</taxon>
        <taxon>Actinomycetes</taxon>
        <taxon>Pseudonocardiales</taxon>
        <taxon>Pseudonocardiaceae</taxon>
        <taxon>Pseudonocardia</taxon>
    </lineage>
</organism>
<gene>
    <name evidence="2" type="ORF">H6H00_26720</name>
</gene>
<evidence type="ECO:0000256" key="1">
    <source>
        <dbReference type="SAM" id="MobiDB-lite"/>
    </source>
</evidence>
<dbReference type="Proteomes" id="UP000515728">
    <property type="component" value="Chromosome"/>
</dbReference>
<sequence length="343" mass="34500">MSSDPAGLSTGDAGRVWFNTTTSKFMYWNGTAAIDALARANHSGSQLATTISDLAATVKAYRLDEFAAPTSPVSLGGQRITNQADPTGAQDSATKNYVDTALAGLASGQVLKGAVRVAATTNVNIASAPSSVDGVTLAASDVVLLTGQSTGSQNGPYVFTSAGAALTRATNWDSSPEAVLGSYWIVREGTNADTFALLTNDSAITLGTTALTFVFRGLAGSTYTAGNGLTLTGNDFNVGAGNGISVAADSVAVDPAVVGRKITGLIPASSSGIFSISGAVVTVNHGLNNACPAVVVRYGATPLLSGSEGQLVEVDNQASDANNIVIMLPSAPATGNYKITIVG</sequence>
<dbReference type="RefSeq" id="WP_185718412.1">
    <property type="nucleotide sequence ID" value="NZ_BAAAWI010000001.1"/>
</dbReference>
<proteinExistence type="predicted"/>
<reference evidence="2 3" key="1">
    <citation type="submission" date="2020-08" db="EMBL/GenBank/DDBJ databases">
        <authorList>
            <person name="Mo P."/>
        </authorList>
    </citation>
    <scope>NUCLEOTIDE SEQUENCE [LARGE SCALE GENOMIC DNA]</scope>
    <source>
        <strain evidence="2 3">CGMCC 4.1532</strain>
    </source>
</reference>
<dbReference type="EMBL" id="CP060131">
    <property type="protein sequence ID" value="QNG51658.1"/>
    <property type="molecule type" value="Genomic_DNA"/>
</dbReference>
<evidence type="ECO:0000313" key="2">
    <source>
        <dbReference type="EMBL" id="QNG51658.1"/>
    </source>
</evidence>